<comment type="subcellular location">
    <subcellularLocation>
        <location evidence="2">Membrane</location>
    </subcellularLocation>
</comment>
<evidence type="ECO:0000256" key="8">
    <source>
        <dbReference type="ARBA" id="ARBA00022840"/>
    </source>
</evidence>
<feature type="transmembrane region" description="Helical" evidence="12">
    <location>
        <begin position="20"/>
        <end position="37"/>
    </location>
</feature>
<evidence type="ECO:0000256" key="3">
    <source>
        <dbReference type="ARBA" id="ARBA00012438"/>
    </source>
</evidence>
<dbReference type="InterPro" id="IPR006189">
    <property type="entry name" value="CHASE_dom"/>
</dbReference>
<name>A0A1P8WN50_9PLAN</name>
<keyword evidence="10" id="KW-0902">Two-component regulatory system</keyword>
<keyword evidence="7" id="KW-0418">Kinase</keyword>
<dbReference type="PANTHER" id="PTHR43065:SF46">
    <property type="entry name" value="C4-DICARBOXYLATE TRANSPORT SENSOR PROTEIN DCTB"/>
    <property type="match status" value="1"/>
</dbReference>
<dbReference type="PROSITE" id="PS50839">
    <property type="entry name" value="CHASE"/>
    <property type="match status" value="1"/>
</dbReference>
<evidence type="ECO:0000256" key="9">
    <source>
        <dbReference type="ARBA" id="ARBA00022989"/>
    </source>
</evidence>
<evidence type="ECO:0000256" key="5">
    <source>
        <dbReference type="ARBA" id="ARBA00022692"/>
    </source>
</evidence>
<keyword evidence="9 12" id="KW-1133">Transmembrane helix</keyword>
<proteinExistence type="predicted"/>
<dbReference type="InterPro" id="IPR005467">
    <property type="entry name" value="His_kinase_dom"/>
</dbReference>
<keyword evidence="8" id="KW-0067">ATP-binding</keyword>
<evidence type="ECO:0000256" key="10">
    <source>
        <dbReference type="ARBA" id="ARBA00023012"/>
    </source>
</evidence>
<evidence type="ECO:0000256" key="1">
    <source>
        <dbReference type="ARBA" id="ARBA00000085"/>
    </source>
</evidence>
<dbReference type="PRINTS" id="PR00344">
    <property type="entry name" value="BCTRLSENSOR"/>
</dbReference>
<sequence length="783" mass="86409">MNAISKFSRILQLAHSRNGARIILCGSLLLTFLAWHLTNLHVAQRHRERFAFRVSEIQSRISERMLEYEQVLRGGVSLFSATDDVNRTAWANYVKHCRLPRYFPGIQAMGFAVPVPQKQLAAHVAAVRAEGFPDYQVTPQGDREDYTAIVLIEPFDWRNRRAFGYDMYSDATRRKAMDTAASSGFPAISGKITLVQETDEDVQAGVLCYLPVYRNEANLDTPAQRKTALRGWVYAAFRCDDLMRGTINESVADVECRIFDGRVTSEPNLLFNSESNLDGDRPEPPGDLYAQVPVTLSGREWTLQIAAKPKFVSGSESSLSSWVVCGGLTIDMLLFAVISGLGRQRENALAIANRMTKELSESELWTRSILENASEAILSVSEAGTILAANHAAHTVFEWKRSLVNLPIDALLVNARFEDLVEAAKDTTHDGNDLTARCRRLSGTVFPCRISIGRVSVDSKTRFTIIAHDETARMESETQIADINRQLIESSHKAGIAEVATGVLHNVGNVLNSVTTSSGAISKILEQSAVSQLAAASEILRQHAEDLEDFLTNDPRGVHFPGFLEQVSSALIDDQTQLKDENRRLIEQIQHIREIIRVQQEEVIASPVRLPESPVELMNQAVQICESRHAKSGIQIQTEIDDCPTVLSDRHKILQVLTNLIANAQDAVADITGRPRIVTVRTRTMNNERVEFIVEDNGVGMTESVVSKVLNFGFTTKRDGHGFGLHSCAQAAKALGGELHVRSDGINRGSVFSLFLPLGADHASDAGHNSPDLEMPSAKLVAQ</sequence>
<dbReference type="STRING" id="1891926.Fuma_05138"/>
<dbReference type="Proteomes" id="UP000187735">
    <property type="component" value="Chromosome"/>
</dbReference>
<dbReference type="SMART" id="SM01079">
    <property type="entry name" value="CHASE"/>
    <property type="match status" value="1"/>
</dbReference>
<dbReference type="EMBL" id="CP017641">
    <property type="protein sequence ID" value="APZ95480.1"/>
    <property type="molecule type" value="Genomic_DNA"/>
</dbReference>
<dbReference type="Pfam" id="PF03924">
    <property type="entry name" value="CHASE"/>
    <property type="match status" value="1"/>
</dbReference>
<dbReference type="GO" id="GO:0000160">
    <property type="term" value="P:phosphorelay signal transduction system"/>
    <property type="evidence" value="ECO:0007669"/>
    <property type="project" value="UniProtKB-KW"/>
</dbReference>
<dbReference type="AlphaFoldDB" id="A0A1P8WN50"/>
<dbReference type="CDD" id="cd00130">
    <property type="entry name" value="PAS"/>
    <property type="match status" value="1"/>
</dbReference>
<evidence type="ECO:0000256" key="11">
    <source>
        <dbReference type="ARBA" id="ARBA00023136"/>
    </source>
</evidence>
<dbReference type="PROSITE" id="PS50109">
    <property type="entry name" value="HIS_KIN"/>
    <property type="match status" value="1"/>
</dbReference>
<feature type="domain" description="Histidine kinase" evidence="13">
    <location>
        <begin position="578"/>
        <end position="760"/>
    </location>
</feature>
<dbReference type="InterPro" id="IPR000014">
    <property type="entry name" value="PAS"/>
</dbReference>
<gene>
    <name evidence="15" type="primary">fixL_5</name>
    <name evidence="15" type="ORF">Fuma_05138</name>
</gene>
<evidence type="ECO:0000259" key="14">
    <source>
        <dbReference type="PROSITE" id="PS50839"/>
    </source>
</evidence>
<keyword evidence="4 15" id="KW-0808">Transferase</keyword>
<evidence type="ECO:0000256" key="4">
    <source>
        <dbReference type="ARBA" id="ARBA00022679"/>
    </source>
</evidence>
<keyword evidence="11 12" id="KW-0472">Membrane</keyword>
<evidence type="ECO:0000256" key="12">
    <source>
        <dbReference type="SAM" id="Phobius"/>
    </source>
</evidence>
<dbReference type="EC" id="2.7.13.3" evidence="3"/>
<dbReference type="SUPFAM" id="SSF55874">
    <property type="entry name" value="ATPase domain of HSP90 chaperone/DNA topoisomerase II/histidine kinase"/>
    <property type="match status" value="1"/>
</dbReference>
<organism evidence="15 16">
    <name type="scientific">Fuerstiella marisgermanici</name>
    <dbReference type="NCBI Taxonomy" id="1891926"/>
    <lineage>
        <taxon>Bacteria</taxon>
        <taxon>Pseudomonadati</taxon>
        <taxon>Planctomycetota</taxon>
        <taxon>Planctomycetia</taxon>
        <taxon>Planctomycetales</taxon>
        <taxon>Planctomycetaceae</taxon>
        <taxon>Fuerstiella</taxon>
    </lineage>
</organism>
<dbReference type="SMART" id="SM00387">
    <property type="entry name" value="HATPase_c"/>
    <property type="match status" value="1"/>
</dbReference>
<keyword evidence="16" id="KW-1185">Reference proteome</keyword>
<dbReference type="Gene3D" id="3.30.450.350">
    <property type="entry name" value="CHASE domain"/>
    <property type="match status" value="1"/>
</dbReference>
<dbReference type="InterPro" id="IPR035965">
    <property type="entry name" value="PAS-like_dom_sf"/>
</dbReference>
<protein>
    <recommendedName>
        <fullName evidence="3">histidine kinase</fullName>
        <ecNumber evidence="3">2.7.13.3</ecNumber>
    </recommendedName>
</protein>
<feature type="domain" description="CHASE" evidence="14">
    <location>
        <begin position="137"/>
        <end position="304"/>
    </location>
</feature>
<comment type="catalytic activity">
    <reaction evidence="1">
        <text>ATP + protein L-histidine = ADP + protein N-phospho-L-histidine.</text>
        <dbReference type="EC" id="2.7.13.3"/>
    </reaction>
</comment>
<dbReference type="InterPro" id="IPR036890">
    <property type="entry name" value="HATPase_C_sf"/>
</dbReference>
<keyword evidence="6" id="KW-0547">Nucleotide-binding</keyword>
<keyword evidence="5 12" id="KW-0812">Transmembrane</keyword>
<dbReference type="OrthoDB" id="231918at2"/>
<dbReference type="Gene3D" id="3.30.450.20">
    <property type="entry name" value="PAS domain"/>
    <property type="match status" value="1"/>
</dbReference>
<dbReference type="GO" id="GO:0016020">
    <property type="term" value="C:membrane"/>
    <property type="evidence" value="ECO:0007669"/>
    <property type="project" value="UniProtKB-SubCell"/>
</dbReference>
<dbReference type="InterPro" id="IPR003594">
    <property type="entry name" value="HATPase_dom"/>
</dbReference>
<dbReference type="InterPro" id="IPR004358">
    <property type="entry name" value="Sig_transdc_His_kin-like_C"/>
</dbReference>
<dbReference type="RefSeq" id="WP_158521132.1">
    <property type="nucleotide sequence ID" value="NZ_CP017641.1"/>
</dbReference>
<evidence type="ECO:0000256" key="2">
    <source>
        <dbReference type="ARBA" id="ARBA00004370"/>
    </source>
</evidence>
<dbReference type="InterPro" id="IPR042240">
    <property type="entry name" value="CHASE_sf"/>
</dbReference>
<dbReference type="KEGG" id="fmr:Fuma_05138"/>
<evidence type="ECO:0000256" key="6">
    <source>
        <dbReference type="ARBA" id="ARBA00022741"/>
    </source>
</evidence>
<dbReference type="GO" id="GO:0005524">
    <property type="term" value="F:ATP binding"/>
    <property type="evidence" value="ECO:0007669"/>
    <property type="project" value="UniProtKB-KW"/>
</dbReference>
<dbReference type="SUPFAM" id="SSF55785">
    <property type="entry name" value="PYP-like sensor domain (PAS domain)"/>
    <property type="match status" value="1"/>
</dbReference>
<evidence type="ECO:0000313" key="16">
    <source>
        <dbReference type="Proteomes" id="UP000187735"/>
    </source>
</evidence>
<reference evidence="15 16" key="1">
    <citation type="journal article" date="2016" name="Front. Microbiol.">
        <title>Fuerstia marisgermanicae gen. nov., sp. nov., an Unusual Member of the Phylum Planctomycetes from the German Wadden Sea.</title>
        <authorList>
            <person name="Kohn T."/>
            <person name="Heuer A."/>
            <person name="Jogler M."/>
            <person name="Vollmers J."/>
            <person name="Boedeker C."/>
            <person name="Bunk B."/>
            <person name="Rast P."/>
            <person name="Borchert D."/>
            <person name="Glockner I."/>
            <person name="Freese H.M."/>
            <person name="Klenk H.P."/>
            <person name="Overmann J."/>
            <person name="Kaster A.K."/>
            <person name="Rohde M."/>
            <person name="Wiegand S."/>
            <person name="Jogler C."/>
        </authorList>
    </citation>
    <scope>NUCLEOTIDE SEQUENCE [LARGE SCALE GENOMIC DNA]</scope>
    <source>
        <strain evidence="15 16">NH11</strain>
    </source>
</reference>
<evidence type="ECO:0000256" key="7">
    <source>
        <dbReference type="ARBA" id="ARBA00022777"/>
    </source>
</evidence>
<evidence type="ECO:0000313" key="15">
    <source>
        <dbReference type="EMBL" id="APZ95480.1"/>
    </source>
</evidence>
<accession>A0A1P8WN50</accession>
<dbReference type="NCBIfam" id="TIGR00229">
    <property type="entry name" value="sensory_box"/>
    <property type="match status" value="1"/>
</dbReference>
<dbReference type="Pfam" id="PF02518">
    <property type="entry name" value="HATPase_c"/>
    <property type="match status" value="1"/>
</dbReference>
<dbReference type="GO" id="GO:0004673">
    <property type="term" value="F:protein histidine kinase activity"/>
    <property type="evidence" value="ECO:0007669"/>
    <property type="project" value="UniProtKB-EC"/>
</dbReference>
<evidence type="ECO:0000259" key="13">
    <source>
        <dbReference type="PROSITE" id="PS50109"/>
    </source>
</evidence>
<dbReference type="Gene3D" id="3.30.565.10">
    <property type="entry name" value="Histidine kinase-like ATPase, C-terminal domain"/>
    <property type="match status" value="1"/>
</dbReference>
<dbReference type="PANTHER" id="PTHR43065">
    <property type="entry name" value="SENSOR HISTIDINE KINASE"/>
    <property type="match status" value="1"/>
</dbReference>